<feature type="transmembrane region" description="Helical" evidence="1">
    <location>
        <begin position="41"/>
        <end position="65"/>
    </location>
</feature>
<sequence>MAATGSRSGMSALSALAFQGGLGVVGLIGILLLDIPVQNQGLAWGAVLGWGCLGALATYAGLMLLTRVPGLFPVGLERQMRHLREFAAGFGWPTLVVLSILAGVGEELLFRGALQGWLDASFGTMTAVALASLAFGLAHYISFVYFLVATGLGLILGGAYALSDSLAMVMVWHAVYDMIALFCLLRFPHWFGLAPRQPH</sequence>
<dbReference type="EMBL" id="JAYDCJ010000001">
    <property type="protein sequence ID" value="MEA1079349.1"/>
    <property type="molecule type" value="Genomic_DNA"/>
</dbReference>
<proteinExistence type="predicted"/>
<feature type="transmembrane region" description="Helical" evidence="1">
    <location>
        <begin position="86"/>
        <end position="105"/>
    </location>
</feature>
<keyword evidence="1" id="KW-0472">Membrane</keyword>
<dbReference type="InterPro" id="IPR003675">
    <property type="entry name" value="Rce1/LyrA-like_dom"/>
</dbReference>
<dbReference type="RefSeq" id="WP_322853875.1">
    <property type="nucleotide sequence ID" value="NZ_JAYDCJ010000001.1"/>
</dbReference>
<keyword evidence="1" id="KW-1133">Transmembrane helix</keyword>
<feature type="transmembrane region" description="Helical" evidence="1">
    <location>
        <begin position="12"/>
        <end position="35"/>
    </location>
</feature>
<dbReference type="InterPro" id="IPR052710">
    <property type="entry name" value="CAAX_protease"/>
</dbReference>
<evidence type="ECO:0000259" key="2">
    <source>
        <dbReference type="Pfam" id="PF02517"/>
    </source>
</evidence>
<organism evidence="3 4">
    <name type="scientific">Marinobacter qingdaonensis</name>
    <dbReference type="NCBI Taxonomy" id="3108486"/>
    <lineage>
        <taxon>Bacteria</taxon>
        <taxon>Pseudomonadati</taxon>
        <taxon>Pseudomonadota</taxon>
        <taxon>Gammaproteobacteria</taxon>
        <taxon>Pseudomonadales</taxon>
        <taxon>Marinobacteraceae</taxon>
        <taxon>Marinobacter</taxon>
    </lineage>
</organism>
<keyword evidence="4" id="KW-1185">Reference proteome</keyword>
<dbReference type="PANTHER" id="PTHR36435:SF1">
    <property type="entry name" value="CAAX AMINO TERMINAL PROTEASE FAMILY PROTEIN"/>
    <property type="match status" value="1"/>
</dbReference>
<feature type="domain" description="CAAX prenyl protease 2/Lysostaphin resistance protein A-like" evidence="2">
    <location>
        <begin position="92"/>
        <end position="178"/>
    </location>
</feature>
<protein>
    <submittedName>
        <fullName evidence="3">CPBP family intramembrane glutamic endopeptidase</fullName>
        <ecNumber evidence="3">3.4.-.-</ecNumber>
    </submittedName>
</protein>
<evidence type="ECO:0000313" key="4">
    <source>
        <dbReference type="Proteomes" id="UP001305746"/>
    </source>
</evidence>
<evidence type="ECO:0000313" key="3">
    <source>
        <dbReference type="EMBL" id="MEA1079349.1"/>
    </source>
</evidence>
<keyword evidence="3" id="KW-0378">Hydrolase</keyword>
<reference evidence="3 4" key="1">
    <citation type="submission" date="2023-12" db="EMBL/GenBank/DDBJ databases">
        <title>Marinobacter qingdaonensis sp. nov., isolated from the intertidal sediment of Qingdao, PR China.</title>
        <authorList>
            <person name="Li Y."/>
        </authorList>
    </citation>
    <scope>NUCLEOTIDE SEQUENCE [LARGE SCALE GENOMIC DNA]</scope>
    <source>
        <strain evidence="3 4">ASW11-75</strain>
    </source>
</reference>
<feature type="transmembrane region" description="Helical" evidence="1">
    <location>
        <begin position="117"/>
        <end position="136"/>
    </location>
</feature>
<comment type="caution">
    <text evidence="3">The sequence shown here is derived from an EMBL/GenBank/DDBJ whole genome shotgun (WGS) entry which is preliminary data.</text>
</comment>
<gene>
    <name evidence="3" type="ORF">U5822_01625</name>
</gene>
<dbReference type="EC" id="3.4.-.-" evidence="3"/>
<dbReference type="PANTHER" id="PTHR36435">
    <property type="entry name" value="SLR1288 PROTEIN"/>
    <property type="match status" value="1"/>
</dbReference>
<dbReference type="GO" id="GO:0016787">
    <property type="term" value="F:hydrolase activity"/>
    <property type="evidence" value="ECO:0007669"/>
    <property type="project" value="UniProtKB-KW"/>
</dbReference>
<keyword evidence="1" id="KW-0812">Transmembrane</keyword>
<dbReference type="Pfam" id="PF02517">
    <property type="entry name" value="Rce1-like"/>
    <property type="match status" value="1"/>
</dbReference>
<dbReference type="Proteomes" id="UP001305746">
    <property type="component" value="Unassembled WGS sequence"/>
</dbReference>
<accession>A0ABU5NUA5</accession>
<name>A0ABU5NUA5_9GAMM</name>
<evidence type="ECO:0000256" key="1">
    <source>
        <dbReference type="SAM" id="Phobius"/>
    </source>
</evidence>